<comment type="subcellular location">
    <subcellularLocation>
        <location evidence="1">Membrane</location>
        <topology evidence="1">Multi-pass membrane protein</topology>
    </subcellularLocation>
</comment>
<evidence type="ECO:0000313" key="10">
    <source>
        <dbReference type="Proteomes" id="UP001156870"/>
    </source>
</evidence>
<feature type="domain" description="Methyl-accepting transducer" evidence="8">
    <location>
        <begin position="242"/>
        <end position="478"/>
    </location>
</feature>
<dbReference type="GO" id="GO:0006935">
    <property type="term" value="P:chemotaxis"/>
    <property type="evidence" value="ECO:0007669"/>
    <property type="project" value="UniProtKB-ARBA"/>
</dbReference>
<dbReference type="InterPro" id="IPR004089">
    <property type="entry name" value="MCPsignal_dom"/>
</dbReference>
<keyword evidence="5 6" id="KW-0807">Transducer</keyword>
<evidence type="ECO:0000256" key="6">
    <source>
        <dbReference type="PROSITE-ProRule" id="PRU00284"/>
    </source>
</evidence>
<dbReference type="RefSeq" id="WP_232592215.1">
    <property type="nucleotide sequence ID" value="NZ_BSPD01000020.1"/>
</dbReference>
<evidence type="ECO:0000256" key="2">
    <source>
        <dbReference type="ARBA" id="ARBA00022692"/>
    </source>
</evidence>
<proteinExistence type="predicted"/>
<evidence type="ECO:0000256" key="3">
    <source>
        <dbReference type="ARBA" id="ARBA00022989"/>
    </source>
</evidence>
<protein>
    <submittedName>
        <fullName evidence="9">Methyl-accepting chemotaxis protein</fullName>
    </submittedName>
</protein>
<evidence type="ECO:0000259" key="8">
    <source>
        <dbReference type="PROSITE" id="PS50111"/>
    </source>
</evidence>
<comment type="caution">
    <text evidence="9">The sequence shown here is derived from an EMBL/GenBank/DDBJ whole genome shotgun (WGS) entry which is preliminary data.</text>
</comment>
<evidence type="ECO:0000256" key="5">
    <source>
        <dbReference type="ARBA" id="ARBA00023224"/>
    </source>
</evidence>
<accession>A0AA37T2I3</accession>
<evidence type="ECO:0000313" key="9">
    <source>
        <dbReference type="EMBL" id="GLS24969.1"/>
    </source>
</evidence>
<evidence type="ECO:0000256" key="4">
    <source>
        <dbReference type="ARBA" id="ARBA00023136"/>
    </source>
</evidence>
<keyword evidence="10" id="KW-1185">Reference proteome</keyword>
<dbReference type="Gene3D" id="1.10.287.950">
    <property type="entry name" value="Methyl-accepting chemotaxis protein"/>
    <property type="match status" value="1"/>
</dbReference>
<dbReference type="Pfam" id="PF00015">
    <property type="entry name" value="MCPsignal"/>
    <property type="match status" value="1"/>
</dbReference>
<name>A0AA37T2I3_9GAMM</name>
<evidence type="ECO:0000256" key="1">
    <source>
        <dbReference type="ARBA" id="ARBA00004141"/>
    </source>
</evidence>
<dbReference type="SUPFAM" id="SSF58104">
    <property type="entry name" value="Methyl-accepting chemotaxis protein (MCP) signaling domain"/>
    <property type="match status" value="1"/>
</dbReference>
<reference evidence="9 10" key="1">
    <citation type="journal article" date="2014" name="Int. J. Syst. Evol. Microbiol.">
        <title>Complete genome sequence of Corynebacterium casei LMG S-19264T (=DSM 44701T), isolated from a smear-ripened cheese.</title>
        <authorList>
            <consortium name="US DOE Joint Genome Institute (JGI-PGF)"/>
            <person name="Walter F."/>
            <person name="Albersmeier A."/>
            <person name="Kalinowski J."/>
            <person name="Ruckert C."/>
        </authorList>
    </citation>
    <scope>NUCLEOTIDE SEQUENCE [LARGE SCALE GENOMIC DNA]</scope>
    <source>
        <strain evidence="9 10">NBRC 110095</strain>
    </source>
</reference>
<keyword evidence="3 7" id="KW-1133">Transmembrane helix</keyword>
<feature type="transmembrane region" description="Helical" evidence="7">
    <location>
        <begin position="51"/>
        <end position="69"/>
    </location>
</feature>
<keyword evidence="4 7" id="KW-0472">Membrane</keyword>
<dbReference type="PROSITE" id="PS50111">
    <property type="entry name" value="CHEMOTAXIS_TRANSDUC_2"/>
    <property type="match status" value="1"/>
</dbReference>
<feature type="transmembrane region" description="Helical" evidence="7">
    <location>
        <begin position="161"/>
        <end position="183"/>
    </location>
</feature>
<dbReference type="PANTHER" id="PTHR32089:SF119">
    <property type="entry name" value="METHYL-ACCEPTING CHEMOTAXIS PROTEIN CTPL"/>
    <property type="match status" value="1"/>
</dbReference>
<feature type="transmembrane region" description="Helical" evidence="7">
    <location>
        <begin position="25"/>
        <end position="45"/>
    </location>
</feature>
<dbReference type="PANTHER" id="PTHR32089">
    <property type="entry name" value="METHYL-ACCEPTING CHEMOTAXIS PROTEIN MCPB"/>
    <property type="match status" value="1"/>
</dbReference>
<feature type="transmembrane region" description="Helical" evidence="7">
    <location>
        <begin position="100"/>
        <end position="117"/>
    </location>
</feature>
<dbReference type="AlphaFoldDB" id="A0AA37T2I3"/>
<dbReference type="GO" id="GO:0016020">
    <property type="term" value="C:membrane"/>
    <property type="evidence" value="ECO:0007669"/>
    <property type="project" value="UniProtKB-SubCell"/>
</dbReference>
<gene>
    <name evidence="9" type="ORF">GCM10007877_06830</name>
</gene>
<keyword evidence="2 7" id="KW-0812">Transmembrane</keyword>
<sequence>MTKSTVLAEKTKEIQLRDTIATDKIMLAVLAMHLPFVYFIVPWGYGTHLVGSVPATLAVIGSALVYFGAPGSLASRCAISASFMVMSMVFIFQQMGRLEMHFHIFASLAAMVLWRDWRPVVVSAGVIALHHLVSVPLQLSGASVAGISFIAYGVTCDWETFFVHALFVVMESAILVFVCYRLHEQYIVACHLRATVYEIATNKDLSLRLGVKAKNVDDREFVKSLNSLFDMLSESIATTQSASKDLTEVVESSNKNAHEASDQLTKQGEYIEYSANVIAQYNNDLSEINQFTSDMAVSAGEAKHKVEVSDSKMKSTVQALDNFGRSIDDIQNVVMKLVEGTRSVENTMNVIYSIAEQTNLLALNAAIEAARAGEQGRGFAVVADEVRSLAQRTQTTTAEIESVIETLRHSSELVENKMLAGKQMSDEVIQSATESQHLLTGVVEGIEEISTMSGKIAENISHQNTVSQKLTDDLQQIKNVNASVVSAAEETRSLSQHIDTLAQQMSRTSHSFITQV</sequence>
<evidence type="ECO:0000256" key="7">
    <source>
        <dbReference type="SAM" id="Phobius"/>
    </source>
</evidence>
<dbReference type="Proteomes" id="UP001156870">
    <property type="component" value="Unassembled WGS sequence"/>
</dbReference>
<organism evidence="9 10">
    <name type="scientific">Marinibactrum halimedae</name>
    <dbReference type="NCBI Taxonomy" id="1444977"/>
    <lineage>
        <taxon>Bacteria</taxon>
        <taxon>Pseudomonadati</taxon>
        <taxon>Pseudomonadota</taxon>
        <taxon>Gammaproteobacteria</taxon>
        <taxon>Cellvibrionales</taxon>
        <taxon>Cellvibrionaceae</taxon>
        <taxon>Marinibactrum</taxon>
    </lineage>
</organism>
<dbReference type="EMBL" id="BSPD01000020">
    <property type="protein sequence ID" value="GLS24969.1"/>
    <property type="molecule type" value="Genomic_DNA"/>
</dbReference>
<dbReference type="GO" id="GO:0007165">
    <property type="term" value="P:signal transduction"/>
    <property type="evidence" value="ECO:0007669"/>
    <property type="project" value="UniProtKB-KW"/>
</dbReference>
<dbReference type="SMART" id="SM00283">
    <property type="entry name" value="MA"/>
    <property type="match status" value="1"/>
</dbReference>
<feature type="transmembrane region" description="Helical" evidence="7">
    <location>
        <begin position="129"/>
        <end position="155"/>
    </location>
</feature>